<gene>
    <name evidence="8" type="ORF">EZ437_13165</name>
</gene>
<comment type="caution">
    <text evidence="8">The sequence shown here is derived from an EMBL/GenBank/DDBJ whole genome shotgun (WGS) entry which is preliminary data.</text>
</comment>
<feature type="domain" description="SusD-like N-terminal" evidence="7">
    <location>
        <begin position="94"/>
        <end position="230"/>
    </location>
</feature>
<evidence type="ECO:0000259" key="6">
    <source>
        <dbReference type="Pfam" id="PF07980"/>
    </source>
</evidence>
<dbReference type="PROSITE" id="PS51257">
    <property type="entry name" value="PROKAR_LIPOPROTEIN"/>
    <property type="match status" value="1"/>
</dbReference>
<dbReference type="InterPro" id="IPR033985">
    <property type="entry name" value="SusD-like_N"/>
</dbReference>
<dbReference type="InterPro" id="IPR012944">
    <property type="entry name" value="SusD_RagB_dom"/>
</dbReference>
<accession>A0A4R0NPL0</accession>
<evidence type="ECO:0000256" key="4">
    <source>
        <dbReference type="ARBA" id="ARBA00023136"/>
    </source>
</evidence>
<evidence type="ECO:0000256" key="5">
    <source>
        <dbReference type="ARBA" id="ARBA00023237"/>
    </source>
</evidence>
<sequence length="470" mass="52822">MQMKKIYNQTRNFVLIAMLVTVLGSCKKSFLEILPKGKVIATKTADYDLLLNQLDLINIPATSQVLLGDEISFIEPGWTGATYKEKQLFKWEGDLYNSDEDASETLIPTRNLYVYNKIINEVMDATEGTEVNKKSIQAEAYAGRAWTNFLLIQYFGKPYNPATAATDLGFPLITEADINGKNFTRSSVQQIYDQIISDLTTAIPNIISDGVPFRSRMSKAAAQGILAKVYVFMGRHAEALPLLDESIANLAKSIVITNVVNYNTSFQGSPTTVNDLENVYSKNMSYGYAGASNRLIWLTPEAASLFGPTDTRLIRQFLVTTYPNGLKLYKRTNTLSYNIGLKVPELYLLRAEVKTRLDDLSGAVADLVYLRQNRMPAADAGVPVLTAAAKMPLLQFVMEERIREFAVTGYRWFDMRRLSVDPLFTIPVYQHKVYNVDGVVSETYNFKPERFVFKFSPKVLAENPTLQDNL</sequence>
<protein>
    <submittedName>
        <fullName evidence="8">RagB/SusD family nutrient uptake outer membrane protein</fullName>
    </submittedName>
</protein>
<reference evidence="8 9" key="1">
    <citation type="submission" date="2019-02" db="EMBL/GenBank/DDBJ databases">
        <title>Pedobacter sp. RP-1-14 sp. nov., isolated from Arctic soil.</title>
        <authorList>
            <person name="Dahal R.H."/>
        </authorList>
    </citation>
    <scope>NUCLEOTIDE SEQUENCE [LARGE SCALE GENOMIC DNA]</scope>
    <source>
        <strain evidence="8 9">RP-1-14</strain>
    </source>
</reference>
<dbReference type="AlphaFoldDB" id="A0A4R0NPL0"/>
<keyword evidence="5" id="KW-0998">Cell outer membrane</keyword>
<name>A0A4R0NPL0_9SPHI</name>
<keyword evidence="4" id="KW-0472">Membrane</keyword>
<keyword evidence="3" id="KW-0732">Signal</keyword>
<dbReference type="Proteomes" id="UP000293347">
    <property type="component" value="Unassembled WGS sequence"/>
</dbReference>
<dbReference type="InterPro" id="IPR011990">
    <property type="entry name" value="TPR-like_helical_dom_sf"/>
</dbReference>
<proteinExistence type="inferred from homology"/>
<dbReference type="Pfam" id="PF07980">
    <property type="entry name" value="SusD_RagB"/>
    <property type="match status" value="1"/>
</dbReference>
<keyword evidence="9" id="KW-1185">Reference proteome</keyword>
<dbReference type="GO" id="GO:0009279">
    <property type="term" value="C:cell outer membrane"/>
    <property type="evidence" value="ECO:0007669"/>
    <property type="project" value="UniProtKB-SubCell"/>
</dbReference>
<dbReference type="Gene3D" id="1.25.40.390">
    <property type="match status" value="2"/>
</dbReference>
<evidence type="ECO:0000313" key="9">
    <source>
        <dbReference type="Proteomes" id="UP000293347"/>
    </source>
</evidence>
<dbReference type="Pfam" id="PF14322">
    <property type="entry name" value="SusD-like_3"/>
    <property type="match status" value="1"/>
</dbReference>
<evidence type="ECO:0000256" key="3">
    <source>
        <dbReference type="ARBA" id="ARBA00022729"/>
    </source>
</evidence>
<dbReference type="OrthoDB" id="697229at2"/>
<dbReference type="EMBL" id="SJSL01000002">
    <property type="protein sequence ID" value="TCD01663.1"/>
    <property type="molecule type" value="Genomic_DNA"/>
</dbReference>
<comment type="similarity">
    <text evidence="2">Belongs to the SusD family.</text>
</comment>
<evidence type="ECO:0000313" key="8">
    <source>
        <dbReference type="EMBL" id="TCD01663.1"/>
    </source>
</evidence>
<evidence type="ECO:0000259" key="7">
    <source>
        <dbReference type="Pfam" id="PF14322"/>
    </source>
</evidence>
<comment type="subcellular location">
    <subcellularLocation>
        <location evidence="1">Cell outer membrane</location>
    </subcellularLocation>
</comment>
<feature type="domain" description="RagB/SusD" evidence="6">
    <location>
        <begin position="343"/>
        <end position="434"/>
    </location>
</feature>
<evidence type="ECO:0000256" key="2">
    <source>
        <dbReference type="ARBA" id="ARBA00006275"/>
    </source>
</evidence>
<dbReference type="SUPFAM" id="SSF48452">
    <property type="entry name" value="TPR-like"/>
    <property type="match status" value="1"/>
</dbReference>
<organism evidence="8 9">
    <name type="scientific">Pedobacter psychroterrae</name>
    <dbReference type="NCBI Taxonomy" id="2530453"/>
    <lineage>
        <taxon>Bacteria</taxon>
        <taxon>Pseudomonadati</taxon>
        <taxon>Bacteroidota</taxon>
        <taxon>Sphingobacteriia</taxon>
        <taxon>Sphingobacteriales</taxon>
        <taxon>Sphingobacteriaceae</taxon>
        <taxon>Pedobacter</taxon>
    </lineage>
</organism>
<evidence type="ECO:0000256" key="1">
    <source>
        <dbReference type="ARBA" id="ARBA00004442"/>
    </source>
</evidence>